<dbReference type="PANTHER" id="PTHR30363">
    <property type="entry name" value="HTH-TYPE TRANSCRIPTIONAL REGULATOR SRLR-RELATED"/>
    <property type="match status" value="1"/>
</dbReference>
<dbReference type="InterPro" id="IPR000835">
    <property type="entry name" value="HTH_MarR-typ"/>
</dbReference>
<accession>A0A518CL67</accession>
<dbReference type="CDD" id="cd00090">
    <property type="entry name" value="HTH_ARSR"/>
    <property type="match status" value="1"/>
</dbReference>
<evidence type="ECO:0000313" key="3">
    <source>
        <dbReference type="Proteomes" id="UP000317178"/>
    </source>
</evidence>
<dbReference type="PRINTS" id="PR00033">
    <property type="entry name" value="HTHASNC"/>
</dbReference>
<proteinExistence type="predicted"/>
<protein>
    <submittedName>
        <fullName evidence="2">MarR family protein</fullName>
    </submittedName>
</protein>
<dbReference type="InterPro" id="IPR036388">
    <property type="entry name" value="WH-like_DNA-bd_sf"/>
</dbReference>
<dbReference type="InterPro" id="IPR011991">
    <property type="entry name" value="ArsR-like_HTH"/>
</dbReference>
<dbReference type="InterPro" id="IPR050313">
    <property type="entry name" value="Carb_Metab_HTH_regulators"/>
</dbReference>
<gene>
    <name evidence="2" type="ORF">Pla110_16950</name>
</gene>
<keyword evidence="3" id="KW-1185">Reference proteome</keyword>
<evidence type="ECO:0000313" key="2">
    <source>
        <dbReference type="EMBL" id="QDU79973.1"/>
    </source>
</evidence>
<dbReference type="Pfam" id="PF12802">
    <property type="entry name" value="MarR_2"/>
    <property type="match status" value="1"/>
</dbReference>
<dbReference type="InterPro" id="IPR000485">
    <property type="entry name" value="AsnC-type_HTH_dom"/>
</dbReference>
<organism evidence="2 3">
    <name type="scientific">Polystyrenella longa</name>
    <dbReference type="NCBI Taxonomy" id="2528007"/>
    <lineage>
        <taxon>Bacteria</taxon>
        <taxon>Pseudomonadati</taxon>
        <taxon>Planctomycetota</taxon>
        <taxon>Planctomycetia</taxon>
        <taxon>Planctomycetales</taxon>
        <taxon>Planctomycetaceae</taxon>
        <taxon>Polystyrenella</taxon>
    </lineage>
</organism>
<feature type="domain" description="HTH marR-type" evidence="1">
    <location>
        <begin position="11"/>
        <end position="58"/>
    </location>
</feature>
<dbReference type="KEGG" id="plon:Pla110_16950"/>
<sequence length="224" mass="25347">MRANLDQNDRQFLEQLGRQGSATVPEICDRLGVTATAVRQRLVRLRAAGFIERELVRNGRGRPHHAYQVSSLGQRELGDNYAELAAILWQELQTIEEPDVRAHLQQRIQEALVKRYGRDVDGETLHERVEQLKTALQDRGFDVEVDQTGPLPVLRERNCPYLELAQSDPRICEMEQLVYEKILGSSVSLTSCCLDGHHCCEFVTSELEAVTVPLDKHSDSETGD</sequence>
<name>A0A518CL67_9PLAN</name>
<reference evidence="2 3" key="1">
    <citation type="submission" date="2019-02" db="EMBL/GenBank/DDBJ databases">
        <title>Deep-cultivation of Planctomycetes and their phenomic and genomic characterization uncovers novel biology.</title>
        <authorList>
            <person name="Wiegand S."/>
            <person name="Jogler M."/>
            <person name="Boedeker C."/>
            <person name="Pinto D."/>
            <person name="Vollmers J."/>
            <person name="Rivas-Marin E."/>
            <person name="Kohn T."/>
            <person name="Peeters S.H."/>
            <person name="Heuer A."/>
            <person name="Rast P."/>
            <person name="Oberbeckmann S."/>
            <person name="Bunk B."/>
            <person name="Jeske O."/>
            <person name="Meyerdierks A."/>
            <person name="Storesund J.E."/>
            <person name="Kallscheuer N."/>
            <person name="Luecker S."/>
            <person name="Lage O.M."/>
            <person name="Pohl T."/>
            <person name="Merkel B.J."/>
            <person name="Hornburger P."/>
            <person name="Mueller R.-W."/>
            <person name="Bruemmer F."/>
            <person name="Labrenz M."/>
            <person name="Spormann A.M."/>
            <person name="Op den Camp H."/>
            <person name="Overmann J."/>
            <person name="Amann R."/>
            <person name="Jetten M.S.M."/>
            <person name="Mascher T."/>
            <person name="Medema M.H."/>
            <person name="Devos D.P."/>
            <person name="Kaster A.-K."/>
            <person name="Ovreas L."/>
            <person name="Rohde M."/>
            <person name="Galperin M.Y."/>
            <person name="Jogler C."/>
        </authorList>
    </citation>
    <scope>NUCLEOTIDE SEQUENCE [LARGE SCALE GENOMIC DNA]</scope>
    <source>
        <strain evidence="2 3">Pla110</strain>
    </source>
</reference>
<dbReference type="OrthoDB" id="259423at2"/>
<evidence type="ECO:0000259" key="1">
    <source>
        <dbReference type="Pfam" id="PF12802"/>
    </source>
</evidence>
<dbReference type="SUPFAM" id="SSF46785">
    <property type="entry name" value="Winged helix' DNA-binding domain"/>
    <property type="match status" value="1"/>
</dbReference>
<dbReference type="GO" id="GO:0043565">
    <property type="term" value="F:sequence-specific DNA binding"/>
    <property type="evidence" value="ECO:0007669"/>
    <property type="project" value="InterPro"/>
</dbReference>
<dbReference type="Proteomes" id="UP000317178">
    <property type="component" value="Chromosome"/>
</dbReference>
<dbReference type="GO" id="GO:0003700">
    <property type="term" value="F:DNA-binding transcription factor activity"/>
    <property type="evidence" value="ECO:0007669"/>
    <property type="project" value="InterPro"/>
</dbReference>
<dbReference type="Gene3D" id="1.10.10.10">
    <property type="entry name" value="Winged helix-like DNA-binding domain superfamily/Winged helix DNA-binding domain"/>
    <property type="match status" value="1"/>
</dbReference>
<dbReference type="InterPro" id="IPR036390">
    <property type="entry name" value="WH_DNA-bd_sf"/>
</dbReference>
<dbReference type="PANTHER" id="PTHR30363:SF28">
    <property type="entry name" value="TRANSCRIPTIONAL REGULATORY PROTEIN-RELATED"/>
    <property type="match status" value="1"/>
</dbReference>
<dbReference type="AlphaFoldDB" id="A0A518CL67"/>
<dbReference type="EMBL" id="CP036281">
    <property type="protein sequence ID" value="QDU79973.1"/>
    <property type="molecule type" value="Genomic_DNA"/>
</dbReference>
<dbReference type="RefSeq" id="WP_144994998.1">
    <property type="nucleotide sequence ID" value="NZ_CP036281.1"/>
</dbReference>